<dbReference type="AlphaFoldDB" id="A0A6N1ADX2"/>
<organism evidence="1 2">
    <name type="scientific">Azospirillum oryzae</name>
    <dbReference type="NCBI Taxonomy" id="286727"/>
    <lineage>
        <taxon>Bacteria</taxon>
        <taxon>Pseudomonadati</taxon>
        <taxon>Pseudomonadota</taxon>
        <taxon>Alphaproteobacteria</taxon>
        <taxon>Rhodospirillales</taxon>
        <taxon>Azospirillaceae</taxon>
        <taxon>Azospirillum</taxon>
    </lineage>
</organism>
<dbReference type="Proteomes" id="UP000509702">
    <property type="component" value="Plasmid unnamed3"/>
</dbReference>
<dbReference type="EMBL" id="CP054617">
    <property type="protein sequence ID" value="QKS49911.1"/>
    <property type="molecule type" value="Genomic_DNA"/>
</dbReference>
<keyword evidence="2" id="KW-1185">Reference proteome</keyword>
<evidence type="ECO:0000313" key="2">
    <source>
        <dbReference type="Proteomes" id="UP000509702"/>
    </source>
</evidence>
<reference evidence="1 2" key="1">
    <citation type="submission" date="2020-06" db="EMBL/GenBank/DDBJ databases">
        <title>Complete genome of Azosprillum oryzae KACC14407.</title>
        <authorList>
            <person name="Kim M."/>
            <person name="Park Y.-J."/>
            <person name="Shin J.-H."/>
        </authorList>
    </citation>
    <scope>NUCLEOTIDE SEQUENCE [LARGE SCALE GENOMIC DNA]</scope>
    <source>
        <strain evidence="1 2">KACC 14407</strain>
        <plasmid evidence="1 2">unnamed3</plasmid>
    </source>
</reference>
<geneLocation type="plasmid" evidence="1 2">
    <name>unnamed3</name>
</geneLocation>
<gene>
    <name evidence="1" type="ORF">HUE56_05125</name>
</gene>
<name>A0A6N1ADX2_9PROT</name>
<sequence>MDHDELLAKLRMLPKDKRDEVMDFVDFLVARYGRCNESSPGHASAEACISQTFRDVHDDPVAYSLQDLKERWR</sequence>
<evidence type="ECO:0000313" key="1">
    <source>
        <dbReference type="EMBL" id="QKS49911.1"/>
    </source>
</evidence>
<dbReference type="RefSeq" id="WP_174757057.1">
    <property type="nucleotide sequence ID" value="NZ_BSOV01000037.1"/>
</dbReference>
<accession>A0A6N1ADX2</accession>
<protein>
    <submittedName>
        <fullName evidence="1">DUF2281 domain-containing protein</fullName>
    </submittedName>
</protein>
<dbReference type="KEGG" id="aoz:HUE56_05125"/>
<proteinExistence type="predicted"/>
<keyword evidence="1" id="KW-0614">Plasmid</keyword>